<proteinExistence type="predicted"/>
<protein>
    <submittedName>
        <fullName evidence="1">Uncharacterized protein</fullName>
    </submittedName>
</protein>
<comment type="caution">
    <text evidence="1">The sequence shown here is derived from an EMBL/GenBank/DDBJ whole genome shotgun (WGS) entry which is preliminary data.</text>
</comment>
<dbReference type="EMBL" id="JAULUE010002060">
    <property type="protein sequence ID" value="KAK5884303.1"/>
    <property type="molecule type" value="Genomic_DNA"/>
</dbReference>
<sequence length="66" mass="7889">MLPPVCPALHQLRRRARVTRTVREGVRAEGKKDMTCRRSQQPFGAEIHRFFRMKHLHCVYKPLEYV</sequence>
<keyword evidence="2" id="KW-1185">Reference proteome</keyword>
<name>A0AAN8GN93_9TELE</name>
<dbReference type="AlphaFoldDB" id="A0AAN8GN93"/>
<evidence type="ECO:0000313" key="2">
    <source>
        <dbReference type="Proteomes" id="UP001335648"/>
    </source>
</evidence>
<dbReference type="Proteomes" id="UP001335648">
    <property type="component" value="Unassembled WGS sequence"/>
</dbReference>
<gene>
    <name evidence="1" type="ORF">CesoFtcFv8_018140</name>
</gene>
<evidence type="ECO:0000313" key="1">
    <source>
        <dbReference type="EMBL" id="KAK5884303.1"/>
    </source>
</evidence>
<reference evidence="1 2" key="1">
    <citation type="journal article" date="2023" name="Mol. Biol. Evol.">
        <title>Genomics of Secondarily Temperate Adaptation in the Only Non-Antarctic Icefish.</title>
        <authorList>
            <person name="Rivera-Colon A.G."/>
            <person name="Rayamajhi N."/>
            <person name="Minhas B.F."/>
            <person name="Madrigal G."/>
            <person name="Bilyk K.T."/>
            <person name="Yoon V."/>
            <person name="Hune M."/>
            <person name="Gregory S."/>
            <person name="Cheng C.H.C."/>
            <person name="Catchen J.M."/>
        </authorList>
    </citation>
    <scope>NUCLEOTIDE SEQUENCE [LARGE SCALE GENOMIC DNA]</scope>
    <source>
        <strain evidence="1">JC2023a</strain>
    </source>
</reference>
<accession>A0AAN8GN93</accession>
<organism evidence="1 2">
    <name type="scientific">Champsocephalus esox</name>
    <name type="common">pike icefish</name>
    <dbReference type="NCBI Taxonomy" id="159716"/>
    <lineage>
        <taxon>Eukaryota</taxon>
        <taxon>Metazoa</taxon>
        <taxon>Chordata</taxon>
        <taxon>Craniata</taxon>
        <taxon>Vertebrata</taxon>
        <taxon>Euteleostomi</taxon>
        <taxon>Actinopterygii</taxon>
        <taxon>Neopterygii</taxon>
        <taxon>Teleostei</taxon>
        <taxon>Neoteleostei</taxon>
        <taxon>Acanthomorphata</taxon>
        <taxon>Eupercaria</taxon>
        <taxon>Perciformes</taxon>
        <taxon>Notothenioidei</taxon>
        <taxon>Channichthyidae</taxon>
        <taxon>Champsocephalus</taxon>
    </lineage>
</organism>